<dbReference type="Pfam" id="PF08510">
    <property type="entry name" value="PIG-P"/>
    <property type="match status" value="1"/>
</dbReference>
<evidence type="ECO:0000313" key="7">
    <source>
        <dbReference type="EMBL" id="GAV87678.1"/>
    </source>
</evidence>
<evidence type="ECO:0000256" key="1">
    <source>
        <dbReference type="ARBA" id="ARBA00004141"/>
    </source>
</evidence>
<evidence type="ECO:0000256" key="4">
    <source>
        <dbReference type="ARBA" id="ARBA00023136"/>
    </source>
</evidence>
<keyword evidence="3 5" id="KW-1133">Transmembrane helix</keyword>
<evidence type="ECO:0000256" key="2">
    <source>
        <dbReference type="ARBA" id="ARBA00022692"/>
    </source>
</evidence>
<protein>
    <submittedName>
        <fullName evidence="7">PIG-P domain-containing protein</fullName>
    </submittedName>
</protein>
<proteinExistence type="predicted"/>
<dbReference type="OrthoDB" id="690928at2759"/>
<reference evidence="8" key="1">
    <citation type="submission" date="2016-04" db="EMBL/GenBank/DDBJ databases">
        <title>Cephalotus genome sequencing.</title>
        <authorList>
            <person name="Fukushima K."/>
            <person name="Hasebe M."/>
            <person name="Fang X."/>
        </authorList>
    </citation>
    <scope>NUCLEOTIDE SEQUENCE [LARGE SCALE GENOMIC DNA]</scope>
    <source>
        <strain evidence="8">cv. St1</strain>
    </source>
</reference>
<gene>
    <name evidence="7" type="ORF">CFOL_v3_31104</name>
</gene>
<dbReference type="PANTHER" id="PTHR47681:SF3">
    <property type="entry name" value="PHOSPHATIDYLINOSITOL N-ACETYLGLUCOSAMINYLTRANSFERASE SUBUNIT P-RELATED"/>
    <property type="match status" value="1"/>
</dbReference>
<organism evidence="7 8">
    <name type="scientific">Cephalotus follicularis</name>
    <name type="common">Albany pitcher plant</name>
    <dbReference type="NCBI Taxonomy" id="3775"/>
    <lineage>
        <taxon>Eukaryota</taxon>
        <taxon>Viridiplantae</taxon>
        <taxon>Streptophyta</taxon>
        <taxon>Embryophyta</taxon>
        <taxon>Tracheophyta</taxon>
        <taxon>Spermatophyta</taxon>
        <taxon>Magnoliopsida</taxon>
        <taxon>eudicotyledons</taxon>
        <taxon>Gunneridae</taxon>
        <taxon>Pentapetalae</taxon>
        <taxon>rosids</taxon>
        <taxon>fabids</taxon>
        <taxon>Oxalidales</taxon>
        <taxon>Cephalotaceae</taxon>
        <taxon>Cephalotus</taxon>
    </lineage>
</organism>
<dbReference type="EMBL" id="BDDD01004442">
    <property type="protein sequence ID" value="GAV87678.1"/>
    <property type="molecule type" value="Genomic_DNA"/>
</dbReference>
<dbReference type="PANTHER" id="PTHR47681">
    <property type="entry name" value="PHOSPHATIDYLINOSITOL N-ACETYLGLUCOSAMINYLTRANSFERASE SUBUNIT P-RELATED"/>
    <property type="match status" value="1"/>
</dbReference>
<evidence type="ECO:0000259" key="6">
    <source>
        <dbReference type="Pfam" id="PF08510"/>
    </source>
</evidence>
<evidence type="ECO:0000256" key="3">
    <source>
        <dbReference type="ARBA" id="ARBA00022989"/>
    </source>
</evidence>
<dbReference type="GO" id="GO:0016020">
    <property type="term" value="C:membrane"/>
    <property type="evidence" value="ECO:0007669"/>
    <property type="project" value="UniProtKB-SubCell"/>
</dbReference>
<dbReference type="InParanoid" id="A0A1Q3D5Y7"/>
<dbReference type="AlphaFoldDB" id="A0A1Q3D5Y7"/>
<sequence length="162" mass="18152">MEDKLSVNSPRRVLSFSKRRRATVSFLDRDDKHSGNHGPKPSEVYGFVGSITVIVASVVFVVWAYVPDPWLHSIGIFYYPSKYWALAVPVYAMVTIVLAFGFYLGLNLMATPPPTSLNAMFDEFSREPANFVPSMSGDEQPIQPISDIGIPKINYRMFNGVK</sequence>
<keyword evidence="8" id="KW-1185">Reference proteome</keyword>
<feature type="transmembrane region" description="Helical" evidence="5">
    <location>
        <begin position="86"/>
        <end position="106"/>
    </location>
</feature>
<keyword evidence="4 5" id="KW-0472">Membrane</keyword>
<keyword evidence="2 5" id="KW-0812">Transmembrane</keyword>
<evidence type="ECO:0000313" key="8">
    <source>
        <dbReference type="Proteomes" id="UP000187406"/>
    </source>
</evidence>
<feature type="domain" description="PIG-P" evidence="6">
    <location>
        <begin position="42"/>
        <end position="158"/>
    </location>
</feature>
<feature type="transmembrane region" description="Helical" evidence="5">
    <location>
        <begin position="44"/>
        <end position="66"/>
    </location>
</feature>
<accession>A0A1Q3D5Y7</accession>
<evidence type="ECO:0000256" key="5">
    <source>
        <dbReference type="SAM" id="Phobius"/>
    </source>
</evidence>
<dbReference type="InterPro" id="IPR013717">
    <property type="entry name" value="PIG-P"/>
</dbReference>
<name>A0A1Q3D5Y7_CEPFO</name>
<dbReference type="STRING" id="3775.A0A1Q3D5Y7"/>
<comment type="subcellular location">
    <subcellularLocation>
        <location evidence="1">Membrane</location>
        <topology evidence="1">Multi-pass membrane protein</topology>
    </subcellularLocation>
</comment>
<comment type="caution">
    <text evidence="7">The sequence shown here is derived from an EMBL/GenBank/DDBJ whole genome shotgun (WGS) entry which is preliminary data.</text>
</comment>
<dbReference type="Proteomes" id="UP000187406">
    <property type="component" value="Unassembled WGS sequence"/>
</dbReference>
<dbReference type="FunCoup" id="A0A1Q3D5Y7">
    <property type="interactions" value="386"/>
</dbReference>